<accession>A0A2K3E4B2</accession>
<dbReference type="EMBL" id="CM008963">
    <property type="protein sequence ID" value="PNW87567.1"/>
    <property type="molecule type" value="Genomic_DNA"/>
</dbReference>
<reference evidence="2 3" key="1">
    <citation type="journal article" date="2007" name="Science">
        <title>The Chlamydomonas genome reveals the evolution of key animal and plant functions.</title>
        <authorList>
            <person name="Merchant S.S."/>
            <person name="Prochnik S.E."/>
            <person name="Vallon O."/>
            <person name="Harris E.H."/>
            <person name="Karpowicz S.J."/>
            <person name="Witman G.B."/>
            <person name="Terry A."/>
            <person name="Salamov A."/>
            <person name="Fritz-Laylin L.K."/>
            <person name="Marechal-Drouard L."/>
            <person name="Marshall W.F."/>
            <person name="Qu L.H."/>
            <person name="Nelson D.R."/>
            <person name="Sanderfoot A.A."/>
            <person name="Spalding M.H."/>
            <person name="Kapitonov V.V."/>
            <person name="Ren Q."/>
            <person name="Ferris P."/>
            <person name="Lindquist E."/>
            <person name="Shapiro H."/>
            <person name="Lucas S.M."/>
            <person name="Grimwood J."/>
            <person name="Schmutz J."/>
            <person name="Cardol P."/>
            <person name="Cerutti H."/>
            <person name="Chanfreau G."/>
            <person name="Chen C.L."/>
            <person name="Cognat V."/>
            <person name="Croft M.T."/>
            <person name="Dent R."/>
            <person name="Dutcher S."/>
            <person name="Fernandez E."/>
            <person name="Fukuzawa H."/>
            <person name="Gonzalez-Ballester D."/>
            <person name="Gonzalez-Halphen D."/>
            <person name="Hallmann A."/>
            <person name="Hanikenne M."/>
            <person name="Hippler M."/>
            <person name="Inwood W."/>
            <person name="Jabbari K."/>
            <person name="Kalanon M."/>
            <person name="Kuras R."/>
            <person name="Lefebvre P.A."/>
            <person name="Lemaire S.D."/>
            <person name="Lobanov A.V."/>
            <person name="Lohr M."/>
            <person name="Manuell A."/>
            <person name="Meier I."/>
            <person name="Mets L."/>
            <person name="Mittag M."/>
            <person name="Mittelmeier T."/>
            <person name="Moroney J.V."/>
            <person name="Moseley J."/>
            <person name="Napoli C."/>
            <person name="Nedelcu A.M."/>
            <person name="Niyogi K."/>
            <person name="Novoselov S.V."/>
            <person name="Paulsen I.T."/>
            <person name="Pazour G."/>
            <person name="Purton S."/>
            <person name="Ral J.P."/>
            <person name="Riano-Pachon D.M."/>
            <person name="Riekhof W."/>
            <person name="Rymarquis L."/>
            <person name="Schroda M."/>
            <person name="Stern D."/>
            <person name="Umen J."/>
            <person name="Willows R."/>
            <person name="Wilson N."/>
            <person name="Zimmer S.L."/>
            <person name="Allmer J."/>
            <person name="Balk J."/>
            <person name="Bisova K."/>
            <person name="Chen C.J."/>
            <person name="Elias M."/>
            <person name="Gendler K."/>
            <person name="Hauser C."/>
            <person name="Lamb M.R."/>
            <person name="Ledford H."/>
            <person name="Long J.C."/>
            <person name="Minagawa J."/>
            <person name="Page M.D."/>
            <person name="Pan J."/>
            <person name="Pootakham W."/>
            <person name="Roje S."/>
            <person name="Rose A."/>
            <person name="Stahlberg E."/>
            <person name="Terauchi A.M."/>
            <person name="Yang P."/>
            <person name="Ball S."/>
            <person name="Bowler C."/>
            <person name="Dieckmann C.L."/>
            <person name="Gladyshev V.N."/>
            <person name="Green P."/>
            <person name="Jorgensen R."/>
            <person name="Mayfield S."/>
            <person name="Mueller-Roeber B."/>
            <person name="Rajamani S."/>
            <person name="Sayre R.T."/>
            <person name="Brokstein P."/>
            <person name="Dubchak I."/>
            <person name="Goodstein D."/>
            <person name="Hornick L."/>
            <person name="Huang Y.W."/>
            <person name="Jhaveri J."/>
            <person name="Luo Y."/>
            <person name="Martinez D."/>
            <person name="Ngau W.C."/>
            <person name="Otillar B."/>
            <person name="Poliakov A."/>
            <person name="Porter A."/>
            <person name="Szajkowski L."/>
            <person name="Werner G."/>
            <person name="Zhou K."/>
            <person name="Grigoriev I.V."/>
            <person name="Rokhsar D.S."/>
            <person name="Grossman A.R."/>
        </authorList>
    </citation>
    <scope>NUCLEOTIDE SEQUENCE [LARGE SCALE GENOMIC DNA]</scope>
    <source>
        <strain evidence="3">CC-503</strain>
    </source>
</reference>
<dbReference type="Proteomes" id="UP000006906">
    <property type="component" value="Chromosome 2"/>
</dbReference>
<name>A0A2K3E4B2_CHLRE</name>
<proteinExistence type="predicted"/>
<feature type="chain" id="PRO_5014373395" description="Secreted protein" evidence="1">
    <location>
        <begin position="23"/>
        <end position="63"/>
    </location>
</feature>
<organism evidence="2 3">
    <name type="scientific">Chlamydomonas reinhardtii</name>
    <name type="common">Chlamydomonas smithii</name>
    <dbReference type="NCBI Taxonomy" id="3055"/>
    <lineage>
        <taxon>Eukaryota</taxon>
        <taxon>Viridiplantae</taxon>
        <taxon>Chlorophyta</taxon>
        <taxon>core chlorophytes</taxon>
        <taxon>Chlorophyceae</taxon>
        <taxon>CS clade</taxon>
        <taxon>Chlamydomonadales</taxon>
        <taxon>Chlamydomonadaceae</taxon>
        <taxon>Chlamydomonas</taxon>
    </lineage>
</organism>
<evidence type="ECO:0000313" key="2">
    <source>
        <dbReference type="EMBL" id="PNW87567.1"/>
    </source>
</evidence>
<feature type="signal peptide" evidence="1">
    <location>
        <begin position="1"/>
        <end position="22"/>
    </location>
</feature>
<dbReference type="Gramene" id="PNW87567">
    <property type="protein sequence ID" value="PNW87567"/>
    <property type="gene ID" value="CHLRE_02g141005v5"/>
</dbReference>
<protein>
    <recommendedName>
        <fullName evidence="4">Secreted protein</fullName>
    </recommendedName>
</protein>
<dbReference type="GeneID" id="66052523"/>
<sequence length="63" mass="7138">MSFSVLCCQWFLCLQVVGSPRGRPWPGATAGASVPRLCAPRRLASWRPVSRRLCLRSSWLCRF</sequence>
<dbReference type="InParanoid" id="A0A2K3E4B2"/>
<keyword evidence="1" id="KW-0732">Signal</keyword>
<evidence type="ECO:0008006" key="4">
    <source>
        <dbReference type="Google" id="ProtNLM"/>
    </source>
</evidence>
<evidence type="ECO:0000256" key="1">
    <source>
        <dbReference type="SAM" id="SignalP"/>
    </source>
</evidence>
<keyword evidence="3" id="KW-1185">Reference proteome</keyword>
<evidence type="ECO:0000313" key="3">
    <source>
        <dbReference type="Proteomes" id="UP000006906"/>
    </source>
</evidence>
<dbReference type="RefSeq" id="XP_042927825.1">
    <property type="nucleotide sequence ID" value="XM_043060056.1"/>
</dbReference>
<dbReference type="KEGG" id="cre:CHLRE_02g141005v5"/>
<gene>
    <name evidence="2" type="ORF">CHLRE_02g141005v5</name>
</gene>
<dbReference type="AlphaFoldDB" id="A0A2K3E4B2"/>